<comment type="caution">
    <text evidence="13">The sequence shown here is derived from an EMBL/GenBank/DDBJ whole genome shotgun (WGS) entry which is preliminary data.</text>
</comment>
<evidence type="ECO:0000256" key="2">
    <source>
        <dbReference type="ARBA" id="ARBA00004141"/>
    </source>
</evidence>
<accession>A0A7K1YDD4</accession>
<feature type="transmembrane region" description="Helical" evidence="12">
    <location>
        <begin position="158"/>
        <end position="180"/>
    </location>
</feature>
<keyword evidence="5" id="KW-0997">Cell inner membrane</keyword>
<dbReference type="CDD" id="cd13959">
    <property type="entry name" value="PT_UbiA_COQ2"/>
    <property type="match status" value="1"/>
</dbReference>
<dbReference type="EC" id="2.5.1.39" evidence="11"/>
<dbReference type="GO" id="GO:0005886">
    <property type="term" value="C:plasma membrane"/>
    <property type="evidence" value="ECO:0007669"/>
    <property type="project" value="TreeGrafter"/>
</dbReference>
<keyword evidence="6 13" id="KW-0808">Transferase</keyword>
<keyword evidence="7" id="KW-0831">Ubiquinone biosynthesis</keyword>
<dbReference type="Gene3D" id="1.10.357.140">
    <property type="entry name" value="UbiA prenyltransferase"/>
    <property type="match status" value="1"/>
</dbReference>
<evidence type="ECO:0000256" key="6">
    <source>
        <dbReference type="ARBA" id="ARBA00022679"/>
    </source>
</evidence>
<dbReference type="PANTHER" id="PTHR11048:SF28">
    <property type="entry name" value="4-HYDROXYBENZOATE POLYPRENYLTRANSFERASE, MITOCHONDRIAL"/>
    <property type="match status" value="1"/>
</dbReference>
<dbReference type="RefSeq" id="WP_160845764.1">
    <property type="nucleotide sequence ID" value="NZ_WVHT01000008.1"/>
</dbReference>
<dbReference type="InterPro" id="IPR044878">
    <property type="entry name" value="UbiA_sf"/>
</dbReference>
<name>A0A7K1YDD4_9SPHI</name>
<dbReference type="Pfam" id="PF01040">
    <property type="entry name" value="UbiA"/>
    <property type="match status" value="1"/>
</dbReference>
<dbReference type="PANTHER" id="PTHR11048">
    <property type="entry name" value="PRENYLTRANSFERASES"/>
    <property type="match status" value="1"/>
</dbReference>
<evidence type="ECO:0000313" key="13">
    <source>
        <dbReference type="EMBL" id="MXV52592.1"/>
    </source>
</evidence>
<evidence type="ECO:0000313" key="14">
    <source>
        <dbReference type="Proteomes" id="UP000466586"/>
    </source>
</evidence>
<keyword evidence="14" id="KW-1185">Reference proteome</keyword>
<evidence type="ECO:0000256" key="8">
    <source>
        <dbReference type="ARBA" id="ARBA00022692"/>
    </source>
</evidence>
<evidence type="ECO:0000256" key="7">
    <source>
        <dbReference type="ARBA" id="ARBA00022688"/>
    </source>
</evidence>
<evidence type="ECO:0000256" key="4">
    <source>
        <dbReference type="ARBA" id="ARBA00022475"/>
    </source>
</evidence>
<dbReference type="GO" id="GO:0008412">
    <property type="term" value="F:4-hydroxybenzoate polyprenyltransferase activity"/>
    <property type="evidence" value="ECO:0007669"/>
    <property type="project" value="UniProtKB-EC"/>
</dbReference>
<feature type="transmembrane region" description="Helical" evidence="12">
    <location>
        <begin position="203"/>
        <end position="223"/>
    </location>
</feature>
<evidence type="ECO:0000256" key="12">
    <source>
        <dbReference type="SAM" id="Phobius"/>
    </source>
</evidence>
<dbReference type="FunFam" id="1.20.120.1780:FF:000001">
    <property type="entry name" value="4-hydroxybenzoate octaprenyltransferase"/>
    <property type="match status" value="1"/>
</dbReference>
<dbReference type="InterPro" id="IPR006371">
    <property type="entry name" value="Polyprenyltransferase_UbiA-li"/>
</dbReference>
<organism evidence="13 14">
    <name type="scientific">Hufsiella arboris</name>
    <dbReference type="NCBI Taxonomy" id="2695275"/>
    <lineage>
        <taxon>Bacteria</taxon>
        <taxon>Pseudomonadati</taxon>
        <taxon>Bacteroidota</taxon>
        <taxon>Sphingobacteriia</taxon>
        <taxon>Sphingobacteriales</taxon>
        <taxon>Sphingobacteriaceae</taxon>
        <taxon>Hufsiella</taxon>
    </lineage>
</organism>
<feature type="transmembrane region" description="Helical" evidence="12">
    <location>
        <begin position="82"/>
        <end position="104"/>
    </location>
</feature>
<keyword evidence="4" id="KW-1003">Cell membrane</keyword>
<keyword evidence="10 12" id="KW-0472">Membrane</keyword>
<evidence type="ECO:0000256" key="10">
    <source>
        <dbReference type="ARBA" id="ARBA00023136"/>
    </source>
</evidence>
<evidence type="ECO:0000256" key="11">
    <source>
        <dbReference type="ARBA" id="ARBA00034524"/>
    </source>
</evidence>
<sequence>MKKYLSLVLFAHTIFAMPFAFIGFFLAVTTTDHPFSWIKLVFMIMCMVFARNSAMAFNRYLDRNFDAKNPRTAVRDIPAGRIQAKHALIFTISNCVLFIITTYFINPLCFYLSPVALLVVLGYSFTKRFTPLCHLILGVGLGLAPLGAYLSVTGEFAPLPIFFSLAVICWVSGFDIIYALQDDDFDKGANLYSIPVWLGRRKALALSSFLHVLCVCFLVIPFFLANLGGFYIAGIVFFIGLLIYQHRLVKPDDLSKVGLAFGTTNGIASVIFACFFLLDRWMH</sequence>
<dbReference type="Proteomes" id="UP000466586">
    <property type="component" value="Unassembled WGS sequence"/>
</dbReference>
<comment type="cofactor">
    <cofactor evidence="1">
        <name>Mg(2+)</name>
        <dbReference type="ChEBI" id="CHEBI:18420"/>
    </cofactor>
</comment>
<protein>
    <recommendedName>
        <fullName evidence="11">4-hydroxybenzoate polyprenyltransferase</fullName>
        <ecNumber evidence="11">2.5.1.39</ecNumber>
    </recommendedName>
</protein>
<evidence type="ECO:0000256" key="9">
    <source>
        <dbReference type="ARBA" id="ARBA00022989"/>
    </source>
</evidence>
<feature type="transmembrane region" description="Helical" evidence="12">
    <location>
        <begin position="229"/>
        <end position="245"/>
    </location>
</feature>
<evidence type="ECO:0000256" key="3">
    <source>
        <dbReference type="ARBA" id="ARBA00005985"/>
    </source>
</evidence>
<dbReference type="AlphaFoldDB" id="A0A7K1YDD4"/>
<keyword evidence="8 12" id="KW-0812">Transmembrane</keyword>
<feature type="transmembrane region" description="Helical" evidence="12">
    <location>
        <begin position="133"/>
        <end position="152"/>
    </location>
</feature>
<evidence type="ECO:0000256" key="5">
    <source>
        <dbReference type="ARBA" id="ARBA00022519"/>
    </source>
</evidence>
<comment type="subcellular location">
    <subcellularLocation>
        <location evidence="2">Membrane</location>
        <topology evidence="2">Multi-pass membrane protein</topology>
    </subcellularLocation>
</comment>
<feature type="transmembrane region" description="Helical" evidence="12">
    <location>
        <begin position="7"/>
        <end position="28"/>
    </location>
</feature>
<dbReference type="Gene3D" id="1.20.120.1780">
    <property type="entry name" value="UbiA prenyltransferase"/>
    <property type="match status" value="1"/>
</dbReference>
<comment type="similarity">
    <text evidence="3">Belongs to the UbiA prenyltransferase family.</text>
</comment>
<dbReference type="EMBL" id="WVHT01000008">
    <property type="protein sequence ID" value="MXV52592.1"/>
    <property type="molecule type" value="Genomic_DNA"/>
</dbReference>
<proteinExistence type="inferred from homology"/>
<dbReference type="FunFam" id="1.10.357.140:FF:000008">
    <property type="entry name" value="4-hydroxybenzoate octaprenyltransferase"/>
    <property type="match status" value="1"/>
</dbReference>
<gene>
    <name evidence="13" type="ORF">GS399_16585</name>
</gene>
<dbReference type="InterPro" id="IPR000537">
    <property type="entry name" value="UbiA_prenyltransferase"/>
</dbReference>
<dbReference type="NCBIfam" id="TIGR01475">
    <property type="entry name" value="ubiA_other"/>
    <property type="match status" value="1"/>
</dbReference>
<keyword evidence="9 12" id="KW-1133">Transmembrane helix</keyword>
<evidence type="ECO:0000256" key="1">
    <source>
        <dbReference type="ARBA" id="ARBA00001946"/>
    </source>
</evidence>
<reference evidence="13 14" key="1">
    <citation type="submission" date="2019-11" db="EMBL/GenBank/DDBJ databases">
        <title>Pedobacter sp. HMF7647 Genome sequencing and assembly.</title>
        <authorList>
            <person name="Kang H."/>
            <person name="Kim H."/>
            <person name="Joh K."/>
        </authorList>
    </citation>
    <scope>NUCLEOTIDE SEQUENCE [LARGE SCALE GENOMIC DNA]</scope>
    <source>
        <strain evidence="13 14">HMF7647</strain>
    </source>
</reference>
<dbReference type="InterPro" id="IPR039653">
    <property type="entry name" value="Prenyltransferase"/>
</dbReference>
<feature type="transmembrane region" description="Helical" evidence="12">
    <location>
        <begin position="40"/>
        <end position="61"/>
    </location>
</feature>
<feature type="transmembrane region" description="Helical" evidence="12">
    <location>
        <begin position="257"/>
        <end position="278"/>
    </location>
</feature>
<dbReference type="GO" id="GO:0006744">
    <property type="term" value="P:ubiquinone biosynthetic process"/>
    <property type="evidence" value="ECO:0007669"/>
    <property type="project" value="UniProtKB-KW"/>
</dbReference>